<keyword evidence="1" id="KW-0949">S-adenosyl-L-methionine</keyword>
<evidence type="ECO:0000256" key="3">
    <source>
        <dbReference type="ARBA" id="ARBA00023004"/>
    </source>
</evidence>
<evidence type="ECO:0000256" key="2">
    <source>
        <dbReference type="ARBA" id="ARBA00022723"/>
    </source>
</evidence>
<evidence type="ECO:0000313" key="6">
    <source>
        <dbReference type="EMBL" id="AEH61593.1"/>
    </source>
</evidence>
<dbReference type="SFLD" id="SFLDG01067">
    <property type="entry name" value="SPASM/twitch_domain_containing"/>
    <property type="match status" value="1"/>
</dbReference>
<proteinExistence type="predicted"/>
<evidence type="ECO:0000256" key="4">
    <source>
        <dbReference type="ARBA" id="ARBA00023014"/>
    </source>
</evidence>
<dbReference type="GO" id="GO:0051539">
    <property type="term" value="F:4 iron, 4 sulfur cluster binding"/>
    <property type="evidence" value="ECO:0007669"/>
    <property type="project" value="InterPro"/>
</dbReference>
<dbReference type="InterPro" id="IPR007197">
    <property type="entry name" value="rSAM"/>
</dbReference>
<keyword evidence="2" id="KW-0479">Metal-binding</keyword>
<dbReference type="Proteomes" id="UP000006622">
    <property type="component" value="Chromosome"/>
</dbReference>
<evidence type="ECO:0000256" key="1">
    <source>
        <dbReference type="ARBA" id="ARBA00022691"/>
    </source>
</evidence>
<keyword evidence="7" id="KW-1185">Reference proteome</keyword>
<dbReference type="HOGENOM" id="CLU_023791_0_0_2"/>
<reference evidence="6 7" key="1">
    <citation type="submission" date="2010-07" db="EMBL/GenBank/DDBJ databases">
        <title>The complete genome of Methanosalsum zhilinae DSM 4017.</title>
        <authorList>
            <consortium name="US DOE Joint Genome Institute (JGI-PGF)"/>
            <person name="Lucas S."/>
            <person name="Copeland A."/>
            <person name="Lapidus A."/>
            <person name="Glavina del Rio T."/>
            <person name="Dalin E."/>
            <person name="Tice H."/>
            <person name="Bruce D."/>
            <person name="Goodwin L."/>
            <person name="Pitluck S."/>
            <person name="Kyrpides N."/>
            <person name="Mavromatis K."/>
            <person name="Ovchinnikova G."/>
            <person name="Daligault H."/>
            <person name="Detter J.C."/>
            <person name="Han C."/>
            <person name="Tapia R."/>
            <person name="Larimer F."/>
            <person name="Land M."/>
            <person name="Hauser L."/>
            <person name="Markowitz V."/>
            <person name="Cheng J.-F."/>
            <person name="Hugenholtz P."/>
            <person name="Woyke T."/>
            <person name="Wu D."/>
            <person name="Spring S."/>
            <person name="Schueler E."/>
            <person name="Brambilla E."/>
            <person name="Klenk H.-P."/>
            <person name="Eisen J.A."/>
        </authorList>
    </citation>
    <scope>NUCLEOTIDE SEQUENCE [LARGE SCALE GENOMIC DNA]</scope>
    <source>
        <strain evidence="7">DSM 4017 / NBRC 107636 / OCM 62 / WeN5</strain>
    </source>
</reference>
<dbReference type="GeneID" id="10823399"/>
<dbReference type="Pfam" id="PF04055">
    <property type="entry name" value="Radical_SAM"/>
    <property type="match status" value="1"/>
</dbReference>
<protein>
    <submittedName>
        <fullName evidence="6">Radical SAM domain protein</fullName>
    </submittedName>
</protein>
<dbReference type="EMBL" id="CP002101">
    <property type="protein sequence ID" value="AEH61593.1"/>
    <property type="molecule type" value="Genomic_DNA"/>
</dbReference>
<dbReference type="PROSITE" id="PS51918">
    <property type="entry name" value="RADICAL_SAM"/>
    <property type="match status" value="1"/>
</dbReference>
<dbReference type="GO" id="GO:0046872">
    <property type="term" value="F:metal ion binding"/>
    <property type="evidence" value="ECO:0007669"/>
    <property type="project" value="UniProtKB-KW"/>
</dbReference>
<dbReference type="CDD" id="cd01335">
    <property type="entry name" value="Radical_SAM"/>
    <property type="match status" value="1"/>
</dbReference>
<organism evidence="6 7">
    <name type="scientific">Methanosalsum zhilinae (strain DSM 4017 / NBRC 107636 / OCM 62 / WeN5)</name>
    <name type="common">Methanohalophilus zhilinae</name>
    <dbReference type="NCBI Taxonomy" id="679901"/>
    <lineage>
        <taxon>Archaea</taxon>
        <taxon>Methanobacteriati</taxon>
        <taxon>Methanobacteriota</taxon>
        <taxon>Stenosarchaea group</taxon>
        <taxon>Methanomicrobia</taxon>
        <taxon>Methanosarcinales</taxon>
        <taxon>Methanosarcinaceae</taxon>
        <taxon>Methanosalsum</taxon>
    </lineage>
</organism>
<gene>
    <name evidence="6" type="ordered locus">Mzhil_1758</name>
</gene>
<dbReference type="InterPro" id="IPR056488">
    <property type="entry name" value="Zn_ribbon_HMPTM"/>
</dbReference>
<keyword evidence="4" id="KW-0411">Iron-sulfur</keyword>
<dbReference type="GO" id="GO:0008168">
    <property type="term" value="F:methyltransferase activity"/>
    <property type="evidence" value="ECO:0007669"/>
    <property type="project" value="InterPro"/>
</dbReference>
<dbReference type="KEGG" id="mzh:Mzhil_1758"/>
<dbReference type="InterPro" id="IPR034474">
    <property type="entry name" value="Methyltransferase_Class_D"/>
</dbReference>
<dbReference type="SUPFAM" id="SSF102114">
    <property type="entry name" value="Radical SAM enzymes"/>
    <property type="match status" value="1"/>
</dbReference>
<dbReference type="Gene3D" id="3.20.20.70">
    <property type="entry name" value="Aldolase class I"/>
    <property type="match status" value="1"/>
</dbReference>
<dbReference type="PANTHER" id="PTHR43306:SF1">
    <property type="entry name" value="7,8-DIHYDRO-6-HYDROXYMETHYLPTERIN DIMETHYLTRANSFERASE"/>
    <property type="match status" value="1"/>
</dbReference>
<dbReference type="InterPro" id="IPR034471">
    <property type="entry name" value="GDGT/MA_synthase"/>
</dbReference>
<dbReference type="OrthoDB" id="49555at2157"/>
<name>F7XQC7_METZD</name>
<dbReference type="SFLD" id="SFLDG01100">
    <property type="entry name" value="methyltransferase_(Class_D)"/>
    <property type="match status" value="1"/>
</dbReference>
<accession>F7XQC7</accession>
<dbReference type="AlphaFoldDB" id="F7XQC7"/>
<evidence type="ECO:0000259" key="5">
    <source>
        <dbReference type="PROSITE" id="PS51918"/>
    </source>
</evidence>
<dbReference type="SFLD" id="SFLDF00385">
    <property type="entry name" value="7_8-dihydro-6-hydroxymethylpte"/>
    <property type="match status" value="1"/>
</dbReference>
<dbReference type="InterPro" id="IPR058240">
    <property type="entry name" value="rSAM_sf"/>
</dbReference>
<keyword evidence="3" id="KW-0408">Iron</keyword>
<dbReference type="PANTHER" id="PTHR43306">
    <property type="entry name" value="7,8-DIHYDRO-6-HYDROXYMETHYLPTERIN DIMETHYLTRANSFERASE"/>
    <property type="match status" value="1"/>
</dbReference>
<dbReference type="STRING" id="679901.Mzhil_1758"/>
<evidence type="ECO:0000313" key="7">
    <source>
        <dbReference type="Proteomes" id="UP000006622"/>
    </source>
</evidence>
<sequence length="515" mass="58468">MKSIKSLCPECHFPIDGKLFEEHGKLMVEKTCSEHGSYRDIYWSDADLFHRFDKYSVSGDGLSNPITSDDSHCPENCGICSAHRTTTILANIDVTNRCNMKCPVCFSNSNAKGYLYEPSRDQIRDMLEILRNEKPVRCFSVQFSGGEPTVRSDLPDIVSMARQMGFIQIQIATNGIVLARNLDFAKKLHHAGLDTVYLQFDGVSEEPYLKTRGFNVFPIKEKAIENCRKANIRSIALVPTLAKGVNDHQVGDMIDFASQRLDVVKGINFQPMAFTGRVDQDTRENRRITIPDLIKLVEDQTDGQVNRDAWYPVPFVVPISRFISLMRNTPVPELSCHPHCGTGTYVFVENGKLIPITDFVDVEGMTEFLTEIVEENNENNSRLKSASLMAKAAYRIPSFIDQEKAPRTINVKKLFTNFFTKGTVDVTKEFHRNALFLGSMHFQDMYNFDIERVQRCGVHYATPDGRLIPFCTYNIFYRDEIEEKFSIPLNSAAGISSRPVRKETTEDKFSKAVTH</sequence>
<feature type="domain" description="Radical SAM core" evidence="5">
    <location>
        <begin position="84"/>
        <end position="302"/>
    </location>
</feature>
<dbReference type="RefSeq" id="WP_013899029.1">
    <property type="nucleotide sequence ID" value="NC_015676.1"/>
</dbReference>
<dbReference type="NCBIfam" id="NF045702">
    <property type="entry name" value="rSAM_GDGT_ether"/>
    <property type="match status" value="1"/>
</dbReference>
<dbReference type="InterPro" id="IPR013785">
    <property type="entry name" value="Aldolase_TIM"/>
</dbReference>
<dbReference type="Pfam" id="PF23545">
    <property type="entry name" value="Zn_ribbon_HMPTM"/>
    <property type="match status" value="1"/>
</dbReference>
<dbReference type="SFLD" id="SFLDS00029">
    <property type="entry name" value="Radical_SAM"/>
    <property type="match status" value="1"/>
</dbReference>